<sequence length="111" mass="12087">MLTATRRIFSTTLQARRFSASVLVSNANTSSSSPDVTEGERNIHAKLTEKFAPSQLQVQDISGGCGSFYAITISSQAFKGLPIVKQHKLVTQTLKEEIEGIHGLQIKTIPQ</sequence>
<dbReference type="PANTHER" id="PTHR46188">
    <property type="entry name" value="BOLA-LIKE PROTEIN 3"/>
    <property type="match status" value="1"/>
</dbReference>
<dbReference type="InterPro" id="IPR036065">
    <property type="entry name" value="BolA-like_sf"/>
</dbReference>
<dbReference type="PIRSF" id="PIRSF003113">
    <property type="entry name" value="BolA"/>
    <property type="match status" value="1"/>
</dbReference>
<dbReference type="SUPFAM" id="SSF82657">
    <property type="entry name" value="BolA-like"/>
    <property type="match status" value="1"/>
</dbReference>
<dbReference type="InterPro" id="IPR052275">
    <property type="entry name" value="Mt_Fe-S_assembly_factor"/>
</dbReference>
<evidence type="ECO:0000313" key="3">
    <source>
        <dbReference type="EMBL" id="KAF5369757.1"/>
    </source>
</evidence>
<dbReference type="Gene3D" id="3.30.300.90">
    <property type="entry name" value="BolA-like"/>
    <property type="match status" value="1"/>
</dbReference>
<evidence type="ECO:0000256" key="2">
    <source>
        <dbReference type="RuleBase" id="RU003860"/>
    </source>
</evidence>
<gene>
    <name evidence="3" type="ORF">D9758_001337</name>
</gene>
<dbReference type="Pfam" id="PF01722">
    <property type="entry name" value="BolA"/>
    <property type="match status" value="1"/>
</dbReference>
<name>A0A8H5LU80_9AGAR</name>
<dbReference type="InterPro" id="IPR002634">
    <property type="entry name" value="BolA"/>
</dbReference>
<evidence type="ECO:0000256" key="1">
    <source>
        <dbReference type="ARBA" id="ARBA00005578"/>
    </source>
</evidence>
<dbReference type="Proteomes" id="UP000559256">
    <property type="component" value="Unassembled WGS sequence"/>
</dbReference>
<keyword evidence="4" id="KW-1185">Reference proteome</keyword>
<comment type="similarity">
    <text evidence="1 2">Belongs to the BolA/IbaG family.</text>
</comment>
<dbReference type="AlphaFoldDB" id="A0A8H5LU80"/>
<dbReference type="PANTHER" id="PTHR46188:SF1">
    <property type="entry name" value="BOLA-LIKE PROTEIN 3"/>
    <property type="match status" value="1"/>
</dbReference>
<comment type="caution">
    <text evidence="3">The sequence shown here is derived from an EMBL/GenBank/DDBJ whole genome shotgun (WGS) entry which is preliminary data.</text>
</comment>
<dbReference type="EMBL" id="JAACJM010000012">
    <property type="protein sequence ID" value="KAF5369757.1"/>
    <property type="molecule type" value="Genomic_DNA"/>
</dbReference>
<protein>
    <recommendedName>
        <fullName evidence="5">Bola-like protein</fullName>
    </recommendedName>
</protein>
<dbReference type="GO" id="GO:0005759">
    <property type="term" value="C:mitochondrial matrix"/>
    <property type="evidence" value="ECO:0007669"/>
    <property type="project" value="TreeGrafter"/>
</dbReference>
<accession>A0A8H5LU80</accession>
<organism evidence="3 4">
    <name type="scientific">Tetrapyrgos nigripes</name>
    <dbReference type="NCBI Taxonomy" id="182062"/>
    <lineage>
        <taxon>Eukaryota</taxon>
        <taxon>Fungi</taxon>
        <taxon>Dikarya</taxon>
        <taxon>Basidiomycota</taxon>
        <taxon>Agaricomycotina</taxon>
        <taxon>Agaricomycetes</taxon>
        <taxon>Agaricomycetidae</taxon>
        <taxon>Agaricales</taxon>
        <taxon>Marasmiineae</taxon>
        <taxon>Marasmiaceae</taxon>
        <taxon>Tetrapyrgos</taxon>
    </lineage>
</organism>
<reference evidence="3 4" key="1">
    <citation type="journal article" date="2020" name="ISME J.">
        <title>Uncovering the hidden diversity of litter-decomposition mechanisms in mushroom-forming fungi.</title>
        <authorList>
            <person name="Floudas D."/>
            <person name="Bentzer J."/>
            <person name="Ahren D."/>
            <person name="Johansson T."/>
            <person name="Persson P."/>
            <person name="Tunlid A."/>
        </authorList>
    </citation>
    <scope>NUCLEOTIDE SEQUENCE [LARGE SCALE GENOMIC DNA]</scope>
    <source>
        <strain evidence="3 4">CBS 291.85</strain>
    </source>
</reference>
<dbReference type="OrthoDB" id="203381at2759"/>
<evidence type="ECO:0008006" key="5">
    <source>
        <dbReference type="Google" id="ProtNLM"/>
    </source>
</evidence>
<proteinExistence type="inferred from homology"/>
<evidence type="ECO:0000313" key="4">
    <source>
        <dbReference type="Proteomes" id="UP000559256"/>
    </source>
</evidence>